<dbReference type="RefSeq" id="XP_028464660.1">
    <property type="nucleotide sequence ID" value="XM_028607258.1"/>
</dbReference>
<protein>
    <recommendedName>
        <fullName evidence="1">non-specific serine/threonine protein kinase</fullName>
        <ecNumber evidence="1">2.7.11.1</ecNumber>
    </recommendedName>
</protein>
<dbReference type="Proteomes" id="UP000272025">
    <property type="component" value="Unassembled WGS sequence"/>
</dbReference>
<evidence type="ECO:0000256" key="1">
    <source>
        <dbReference type="ARBA" id="ARBA00012513"/>
    </source>
</evidence>
<organism evidence="4 5">
    <name type="scientific">Sodiomyces alkalinus (strain CBS 110278 / VKM F-3762 / F11)</name>
    <name type="common">Alkaliphilic filamentous fungus</name>
    <dbReference type="NCBI Taxonomy" id="1314773"/>
    <lineage>
        <taxon>Eukaryota</taxon>
        <taxon>Fungi</taxon>
        <taxon>Dikarya</taxon>
        <taxon>Ascomycota</taxon>
        <taxon>Pezizomycotina</taxon>
        <taxon>Sordariomycetes</taxon>
        <taxon>Hypocreomycetidae</taxon>
        <taxon>Glomerellales</taxon>
        <taxon>Plectosphaerellaceae</taxon>
        <taxon>Sodiomyces</taxon>
    </lineage>
</organism>
<dbReference type="AlphaFoldDB" id="A0A3N2PQX6"/>
<dbReference type="EMBL" id="ML119058">
    <property type="protein sequence ID" value="ROT36854.1"/>
    <property type="molecule type" value="Genomic_DNA"/>
</dbReference>
<name>A0A3N2PQX6_SODAK</name>
<dbReference type="GO" id="GO:0004674">
    <property type="term" value="F:protein serine/threonine kinase activity"/>
    <property type="evidence" value="ECO:0007669"/>
    <property type="project" value="UniProtKB-EC"/>
</dbReference>
<gene>
    <name evidence="4" type="ORF">SODALDRAFT_208720</name>
</gene>
<dbReference type="OrthoDB" id="5979581at2759"/>
<proteinExistence type="predicted"/>
<evidence type="ECO:0000256" key="3">
    <source>
        <dbReference type="ARBA" id="ARBA00048679"/>
    </source>
</evidence>
<comment type="catalytic activity">
    <reaction evidence="2">
        <text>L-threonyl-[protein] + ATP = O-phospho-L-threonyl-[protein] + ADP + H(+)</text>
        <dbReference type="Rhea" id="RHEA:46608"/>
        <dbReference type="Rhea" id="RHEA-COMP:11060"/>
        <dbReference type="Rhea" id="RHEA-COMP:11605"/>
        <dbReference type="ChEBI" id="CHEBI:15378"/>
        <dbReference type="ChEBI" id="CHEBI:30013"/>
        <dbReference type="ChEBI" id="CHEBI:30616"/>
        <dbReference type="ChEBI" id="CHEBI:61977"/>
        <dbReference type="ChEBI" id="CHEBI:456216"/>
        <dbReference type="EC" id="2.7.11.1"/>
    </reaction>
</comment>
<dbReference type="InterPro" id="IPR011009">
    <property type="entry name" value="Kinase-like_dom_sf"/>
</dbReference>
<dbReference type="GeneID" id="39575736"/>
<dbReference type="InterPro" id="IPR008266">
    <property type="entry name" value="Tyr_kinase_AS"/>
</dbReference>
<evidence type="ECO:0000313" key="4">
    <source>
        <dbReference type="EMBL" id="ROT36854.1"/>
    </source>
</evidence>
<evidence type="ECO:0000313" key="5">
    <source>
        <dbReference type="Proteomes" id="UP000272025"/>
    </source>
</evidence>
<evidence type="ECO:0000256" key="2">
    <source>
        <dbReference type="ARBA" id="ARBA00047899"/>
    </source>
</evidence>
<comment type="catalytic activity">
    <reaction evidence="3">
        <text>L-seryl-[protein] + ATP = O-phospho-L-seryl-[protein] + ADP + H(+)</text>
        <dbReference type="Rhea" id="RHEA:17989"/>
        <dbReference type="Rhea" id="RHEA-COMP:9863"/>
        <dbReference type="Rhea" id="RHEA-COMP:11604"/>
        <dbReference type="ChEBI" id="CHEBI:15378"/>
        <dbReference type="ChEBI" id="CHEBI:29999"/>
        <dbReference type="ChEBI" id="CHEBI:30616"/>
        <dbReference type="ChEBI" id="CHEBI:83421"/>
        <dbReference type="ChEBI" id="CHEBI:456216"/>
        <dbReference type="EC" id="2.7.11.1"/>
    </reaction>
</comment>
<reference evidence="4 5" key="1">
    <citation type="journal article" date="2018" name="Mol. Ecol.">
        <title>The obligate alkalophilic soda-lake fungus Sodiomyces alkalinus has shifted to a protein diet.</title>
        <authorList>
            <person name="Grum-Grzhimaylo A.A."/>
            <person name="Falkoski D.L."/>
            <person name="van den Heuvel J."/>
            <person name="Valero-Jimenez C.A."/>
            <person name="Min B."/>
            <person name="Choi I.G."/>
            <person name="Lipzen A."/>
            <person name="Daum C.G."/>
            <person name="Aanen D.K."/>
            <person name="Tsang A."/>
            <person name="Henrissat B."/>
            <person name="Bilanenko E.N."/>
            <person name="de Vries R.P."/>
            <person name="van Kan J.A.L."/>
            <person name="Grigoriev I.V."/>
            <person name="Debets A.J.M."/>
        </authorList>
    </citation>
    <scope>NUCLEOTIDE SEQUENCE [LARGE SCALE GENOMIC DNA]</scope>
    <source>
        <strain evidence="4 5">F11</strain>
    </source>
</reference>
<dbReference type="SUPFAM" id="SSF56112">
    <property type="entry name" value="Protein kinase-like (PK-like)"/>
    <property type="match status" value="1"/>
</dbReference>
<accession>A0A3N2PQX6</accession>
<dbReference type="PROSITE" id="PS00109">
    <property type="entry name" value="PROTEIN_KINASE_TYR"/>
    <property type="match status" value="1"/>
</dbReference>
<dbReference type="EC" id="2.7.11.1" evidence="1"/>
<keyword evidence="5" id="KW-1185">Reference proteome</keyword>
<sequence>MQVTAYQASWISLISKDPTGHTHAIQWPLRKEISKKHHLVVSVTLIHSRGFVHGDIRLRNVLVKLPSTFDELLIERLGKDCKTPVAKMAPEALFEPSDTRSSLARARVRQTVCQESFNEPQALRWRDYRNYRDIT</sequence>